<gene>
    <name evidence="6" type="ORF">PSTT_06077</name>
</gene>
<feature type="region of interest" description="Disordered" evidence="3">
    <location>
        <begin position="492"/>
        <end position="529"/>
    </location>
</feature>
<dbReference type="VEuPathDB" id="FungiDB:PSHT_09550"/>
<dbReference type="EMBL" id="PKSL01000046">
    <property type="protein sequence ID" value="POW10454.1"/>
    <property type="molecule type" value="Genomic_DNA"/>
</dbReference>
<dbReference type="InterPro" id="IPR012677">
    <property type="entry name" value="Nucleotide-bd_a/b_plait_sf"/>
</dbReference>
<evidence type="ECO:0000256" key="2">
    <source>
        <dbReference type="PROSITE-ProRule" id="PRU00176"/>
    </source>
</evidence>
<dbReference type="SUPFAM" id="SSF54427">
    <property type="entry name" value="NTF2-like"/>
    <property type="match status" value="1"/>
</dbReference>
<dbReference type="PROSITE" id="PS50177">
    <property type="entry name" value="NTF2_DOMAIN"/>
    <property type="match status" value="1"/>
</dbReference>
<feature type="domain" description="RRM" evidence="4">
    <location>
        <begin position="409"/>
        <end position="485"/>
    </location>
</feature>
<keyword evidence="1 2" id="KW-0694">RNA-binding</keyword>
<dbReference type="GO" id="GO:0016579">
    <property type="term" value="P:protein deubiquitination"/>
    <property type="evidence" value="ECO:0007669"/>
    <property type="project" value="TreeGrafter"/>
</dbReference>
<dbReference type="GO" id="GO:0005829">
    <property type="term" value="C:cytosol"/>
    <property type="evidence" value="ECO:0007669"/>
    <property type="project" value="TreeGrafter"/>
</dbReference>
<dbReference type="Gene3D" id="3.30.70.330">
    <property type="match status" value="1"/>
</dbReference>
<feature type="compositionally biased region" description="Polar residues" evidence="3">
    <location>
        <begin position="173"/>
        <end position="187"/>
    </location>
</feature>
<feature type="domain" description="NTF2" evidence="5">
    <location>
        <begin position="18"/>
        <end position="134"/>
    </location>
</feature>
<proteinExistence type="predicted"/>
<dbReference type="AlphaFoldDB" id="A0A2S4VLL8"/>
<accession>A0A2S4VLL8</accession>
<evidence type="ECO:0000259" key="5">
    <source>
        <dbReference type="PROSITE" id="PS50177"/>
    </source>
</evidence>
<dbReference type="FunFam" id="3.10.450.50:FF:000003">
    <property type="entry name" value="Nuclear transport factor 2 family protein"/>
    <property type="match status" value="1"/>
</dbReference>
<sequence>MAAPASSIVKSAQNASEIGWAFVPQYYTFVNKDPSRLHCFYTKRSTLIHSTEGEEANPCFGQQEIHEKFMSLNFDDCKVFVSNVDSQSSADGGIIVQVLGEMSNQAGPWRKFAQTFFLAEQPNGFFVLNDIFRYMKEEDDDAEDEPEAEPVTVTEDVAHSETSLNAVGGADSALSSTNTAVVESSNKPVDSPAVAPPPPPPAQSSVHAPEEPVPAEPAPSQPAAPSQVNGFHPEPREDKPPEPSTESIKLASKPAQPEAPAATPSADAAVNTPSPAAAPSVALPTAPSVEQPKAKVEPTAPAGPSTVPSPANANGRPTAPQSKPAPAPAAAPSKPTEPSNHLPPKLGLAWPLAVRVPGVKVISPHPRGCLRHQAPPLNLPPNPRRRNHKTDRLVVVLSTPVQVSAITTGSCFIKSVNENIDEKTLKEQLVKKFGPIKELDIVRNKACGFLEFERIDSAKKAIQMSMPFNMGGKGGIPIVLSSGEEYVINVESKRQPGERGRPVDAGPKRGFGGDRGGRTGSNNFGPGGGGADGVGWTTALEDLGEEEAHQGVVVVADLSPTRNKYQKNSPSFCLDFPWLRSPGSSSLPPFAHSHSLLLSTHQPGPLTLPPLMHFLCYSISPPKNNNKNTMLPLSLVLPNLRK</sequence>
<dbReference type="InterPro" id="IPR000504">
    <property type="entry name" value="RRM_dom"/>
</dbReference>
<reference evidence="6" key="1">
    <citation type="submission" date="2017-12" db="EMBL/GenBank/DDBJ databases">
        <title>Gene loss provides genomic basis for host adaptation in cereal stripe rust fungi.</title>
        <authorList>
            <person name="Xia C."/>
        </authorList>
    </citation>
    <scope>NUCLEOTIDE SEQUENCE [LARGE SCALE GENOMIC DNA]</scope>
    <source>
        <strain evidence="6">93-210</strain>
    </source>
</reference>
<evidence type="ECO:0000313" key="7">
    <source>
        <dbReference type="Proteomes" id="UP000239156"/>
    </source>
</evidence>
<feature type="compositionally biased region" description="Basic and acidic residues" evidence="3">
    <location>
        <begin position="492"/>
        <end position="502"/>
    </location>
</feature>
<feature type="compositionally biased region" description="Low complexity" evidence="3">
    <location>
        <begin position="258"/>
        <end position="289"/>
    </location>
</feature>
<dbReference type="InterPro" id="IPR002075">
    <property type="entry name" value="NTF2_dom"/>
</dbReference>
<evidence type="ECO:0000313" key="6">
    <source>
        <dbReference type="EMBL" id="POW10454.1"/>
    </source>
</evidence>
<dbReference type="PANTHER" id="PTHR10693">
    <property type="entry name" value="RAS GTPASE-ACTIVATING PROTEIN-BINDING PROTEIN"/>
    <property type="match status" value="1"/>
</dbReference>
<evidence type="ECO:0000256" key="1">
    <source>
        <dbReference type="ARBA" id="ARBA00022884"/>
    </source>
</evidence>
<evidence type="ECO:0000256" key="3">
    <source>
        <dbReference type="SAM" id="MobiDB-lite"/>
    </source>
</evidence>
<dbReference type="PROSITE" id="PS50102">
    <property type="entry name" value="RRM"/>
    <property type="match status" value="1"/>
</dbReference>
<dbReference type="InterPro" id="IPR032710">
    <property type="entry name" value="NTF2-like_dom_sf"/>
</dbReference>
<dbReference type="Pfam" id="PF00076">
    <property type="entry name" value="RRM_1"/>
    <property type="match status" value="1"/>
</dbReference>
<dbReference type="GO" id="GO:0003729">
    <property type="term" value="F:mRNA binding"/>
    <property type="evidence" value="ECO:0007669"/>
    <property type="project" value="TreeGrafter"/>
</dbReference>
<dbReference type="PANTHER" id="PTHR10693:SF20">
    <property type="entry name" value="AT27578P"/>
    <property type="match status" value="1"/>
</dbReference>
<dbReference type="Gene3D" id="3.10.450.50">
    <property type="match status" value="1"/>
</dbReference>
<dbReference type="GO" id="GO:1990904">
    <property type="term" value="C:ribonucleoprotein complex"/>
    <property type="evidence" value="ECO:0007669"/>
    <property type="project" value="TreeGrafter"/>
</dbReference>
<dbReference type="CDD" id="cd00590">
    <property type="entry name" value="RRM_SF"/>
    <property type="match status" value="1"/>
</dbReference>
<name>A0A2S4VLL8_9BASI</name>
<dbReference type="Pfam" id="PF02136">
    <property type="entry name" value="NTF2"/>
    <property type="match status" value="1"/>
</dbReference>
<dbReference type="InterPro" id="IPR035979">
    <property type="entry name" value="RBD_domain_sf"/>
</dbReference>
<feature type="region of interest" description="Disordered" evidence="3">
    <location>
        <begin position="166"/>
        <end position="344"/>
    </location>
</feature>
<dbReference type="SUPFAM" id="SSF54928">
    <property type="entry name" value="RNA-binding domain, RBD"/>
    <property type="match status" value="1"/>
</dbReference>
<dbReference type="GO" id="GO:1990861">
    <property type="term" value="C:Ubp3-Bre5 deubiquitination complex"/>
    <property type="evidence" value="ECO:0007669"/>
    <property type="project" value="TreeGrafter"/>
</dbReference>
<dbReference type="InterPro" id="IPR039539">
    <property type="entry name" value="Ras_GTPase_bind_prot"/>
</dbReference>
<dbReference type="VEuPathDB" id="FungiDB:PSTT_06077"/>
<dbReference type="Proteomes" id="UP000239156">
    <property type="component" value="Unassembled WGS sequence"/>
</dbReference>
<dbReference type="GO" id="GO:0034517">
    <property type="term" value="P:ribophagy"/>
    <property type="evidence" value="ECO:0007669"/>
    <property type="project" value="TreeGrafter"/>
</dbReference>
<dbReference type="SMART" id="SM00360">
    <property type="entry name" value="RRM"/>
    <property type="match status" value="1"/>
</dbReference>
<keyword evidence="7" id="KW-1185">Reference proteome</keyword>
<dbReference type="InterPro" id="IPR018222">
    <property type="entry name" value="Nuclear_transport_factor_2_euk"/>
</dbReference>
<feature type="compositionally biased region" description="Pro residues" evidence="3">
    <location>
        <begin position="211"/>
        <end position="222"/>
    </location>
</feature>
<evidence type="ECO:0000259" key="4">
    <source>
        <dbReference type="PROSITE" id="PS50102"/>
    </source>
</evidence>
<organism evidence="6 7">
    <name type="scientific">Puccinia striiformis</name>
    <dbReference type="NCBI Taxonomy" id="27350"/>
    <lineage>
        <taxon>Eukaryota</taxon>
        <taxon>Fungi</taxon>
        <taxon>Dikarya</taxon>
        <taxon>Basidiomycota</taxon>
        <taxon>Pucciniomycotina</taxon>
        <taxon>Pucciniomycetes</taxon>
        <taxon>Pucciniales</taxon>
        <taxon>Pucciniaceae</taxon>
        <taxon>Puccinia</taxon>
    </lineage>
</organism>
<dbReference type="CDD" id="cd00780">
    <property type="entry name" value="NTF2"/>
    <property type="match status" value="1"/>
</dbReference>
<evidence type="ECO:0008006" key="8">
    <source>
        <dbReference type="Google" id="ProtNLM"/>
    </source>
</evidence>
<protein>
    <recommendedName>
        <fullName evidence="8">NTF2 domain-containing protein</fullName>
    </recommendedName>
</protein>
<comment type="caution">
    <text evidence="6">The sequence shown here is derived from an EMBL/GenBank/DDBJ whole genome shotgun (WGS) entry which is preliminary data.</text>
</comment>